<evidence type="ECO:0000313" key="3">
    <source>
        <dbReference type="Proteomes" id="UP000006410"/>
    </source>
</evidence>
<dbReference type="EMBL" id="AJTF01000094">
    <property type="protein sequence ID" value="EIJ24972.1"/>
    <property type="molecule type" value="Genomic_DNA"/>
</dbReference>
<gene>
    <name evidence="2" type="ORF">HMPREF1313_2380</name>
    <name evidence="1" type="ORF">HMPREF1313_2439</name>
</gene>
<evidence type="ECO:0000313" key="2">
    <source>
        <dbReference type="EMBL" id="EIJ27385.1"/>
    </source>
</evidence>
<sequence length="61" mass="7122">MSRDWVRELPQPAFRHRHLIRPELVLPFRFIGSPHTAQQGVFIHPICHANSKVTQPLCRKA</sequence>
<comment type="caution">
    <text evidence="2">The sequence shown here is derived from an EMBL/GenBank/DDBJ whole genome shotgun (WGS) entry which is preliminary data.</text>
</comment>
<reference evidence="2 3" key="1">
    <citation type="journal article" date="2013" name="Genome Announc.">
        <title>Draft Genome Sequences of Two Pairs of Human Intestinal Bifidobacterium longum subsp. longum Strains, 44B and 1-6B and 35B and 2-2B, Consecutively Isolated from Two Children after a 5-Year Time Period.</title>
        <authorList>
            <person name="Shkoporov A.N."/>
            <person name="Efimov B.A."/>
            <person name="Khokhlova E.V."/>
            <person name="Chaplin A.V."/>
            <person name="Kafarskaya L.I."/>
            <person name="Durkin A.S."/>
            <person name="McCorrison J."/>
            <person name="Torralba M."/>
            <person name="Gillis M."/>
            <person name="Sutton G."/>
            <person name="Weibel D.B."/>
            <person name="Nelson K.E."/>
            <person name="Smeianov V.V."/>
        </authorList>
    </citation>
    <scope>NUCLEOTIDE SEQUENCE [LARGE SCALE GENOMIC DNA]</scope>
    <source>
        <strain evidence="2 3">1-6B</strain>
    </source>
</reference>
<protein>
    <submittedName>
        <fullName evidence="2">Uncharacterized protein</fullName>
    </submittedName>
</protein>
<dbReference type="Proteomes" id="UP000006410">
    <property type="component" value="Unassembled WGS sequence"/>
</dbReference>
<proteinExistence type="predicted"/>
<name>A0AA87LMB4_BIFLL</name>
<dbReference type="AlphaFoldDB" id="A0AA87LMB4"/>
<dbReference type="EMBL" id="AJTF01000043">
    <property type="protein sequence ID" value="EIJ27385.1"/>
    <property type="molecule type" value="Genomic_DNA"/>
</dbReference>
<evidence type="ECO:0000313" key="1">
    <source>
        <dbReference type="EMBL" id="EIJ24972.1"/>
    </source>
</evidence>
<organism evidence="2 3">
    <name type="scientific">Bifidobacterium longum subsp. longum 1-6B</name>
    <dbReference type="NCBI Taxonomy" id="1161744"/>
    <lineage>
        <taxon>Bacteria</taxon>
        <taxon>Bacillati</taxon>
        <taxon>Actinomycetota</taxon>
        <taxon>Actinomycetes</taxon>
        <taxon>Bifidobacteriales</taxon>
        <taxon>Bifidobacteriaceae</taxon>
        <taxon>Bifidobacterium</taxon>
    </lineage>
</organism>
<accession>A0AA87LMB4</accession>